<keyword evidence="5" id="KW-1185">Reference proteome</keyword>
<accession>A0AAN8X4J2</accession>
<comment type="caution">
    <text evidence="4">The sequence shown here is derived from an EMBL/GenBank/DDBJ whole genome shotgun (WGS) entry which is preliminary data.</text>
</comment>
<dbReference type="InterPro" id="IPR042089">
    <property type="entry name" value="Peptidase_M13_dom_2"/>
</dbReference>
<protein>
    <recommendedName>
        <fullName evidence="3">Peptidase M13 N-terminal domain-containing protein</fullName>
    </recommendedName>
</protein>
<keyword evidence="2" id="KW-0812">Transmembrane</keyword>
<keyword evidence="2" id="KW-0472">Membrane</keyword>
<evidence type="ECO:0000313" key="4">
    <source>
        <dbReference type="EMBL" id="KAK7074238.1"/>
    </source>
</evidence>
<dbReference type="InterPro" id="IPR008753">
    <property type="entry name" value="Peptidase_M13_N"/>
</dbReference>
<name>A0AAN8X4J2_HALRR</name>
<feature type="domain" description="Peptidase M13 N-terminal" evidence="3">
    <location>
        <begin position="125"/>
        <end position="271"/>
    </location>
</feature>
<evidence type="ECO:0000256" key="2">
    <source>
        <dbReference type="SAM" id="Phobius"/>
    </source>
</evidence>
<proteinExistence type="inferred from homology"/>
<dbReference type="Gene3D" id="3.40.390.10">
    <property type="entry name" value="Collagenase (Catalytic Domain)"/>
    <property type="match status" value="1"/>
</dbReference>
<dbReference type="SUPFAM" id="SSF55486">
    <property type="entry name" value="Metalloproteases ('zincins'), catalytic domain"/>
    <property type="match status" value="1"/>
</dbReference>
<feature type="transmembrane region" description="Helical" evidence="2">
    <location>
        <begin position="48"/>
        <end position="67"/>
    </location>
</feature>
<dbReference type="PROSITE" id="PS51885">
    <property type="entry name" value="NEPRILYSIN"/>
    <property type="match status" value="1"/>
</dbReference>
<evidence type="ECO:0000256" key="1">
    <source>
        <dbReference type="ARBA" id="ARBA00007357"/>
    </source>
</evidence>
<feature type="non-terminal residue" evidence="4">
    <location>
        <position position="291"/>
    </location>
</feature>
<evidence type="ECO:0000259" key="3">
    <source>
        <dbReference type="Pfam" id="PF05649"/>
    </source>
</evidence>
<comment type="similarity">
    <text evidence="1">Belongs to the peptidase M13 family.</text>
</comment>
<reference evidence="4 5" key="1">
    <citation type="submission" date="2023-11" db="EMBL/GenBank/DDBJ databases">
        <title>Halocaridina rubra genome assembly.</title>
        <authorList>
            <person name="Smith C."/>
        </authorList>
    </citation>
    <scope>NUCLEOTIDE SEQUENCE [LARGE SCALE GENOMIC DNA]</scope>
    <source>
        <strain evidence="4">EP-1</strain>
        <tissue evidence="4">Whole</tissue>
    </source>
</reference>
<evidence type="ECO:0000313" key="5">
    <source>
        <dbReference type="Proteomes" id="UP001381693"/>
    </source>
</evidence>
<dbReference type="InterPro" id="IPR000718">
    <property type="entry name" value="Peptidase_M13"/>
</dbReference>
<dbReference type="AlphaFoldDB" id="A0AAN8X4J2"/>
<dbReference type="EMBL" id="JAXCGZ010011715">
    <property type="protein sequence ID" value="KAK7074238.1"/>
    <property type="molecule type" value="Genomic_DNA"/>
</dbReference>
<dbReference type="Pfam" id="PF05649">
    <property type="entry name" value="Peptidase_M13_N"/>
    <property type="match status" value="1"/>
</dbReference>
<organism evidence="4 5">
    <name type="scientific">Halocaridina rubra</name>
    <name type="common">Hawaiian red shrimp</name>
    <dbReference type="NCBI Taxonomy" id="373956"/>
    <lineage>
        <taxon>Eukaryota</taxon>
        <taxon>Metazoa</taxon>
        <taxon>Ecdysozoa</taxon>
        <taxon>Arthropoda</taxon>
        <taxon>Crustacea</taxon>
        <taxon>Multicrustacea</taxon>
        <taxon>Malacostraca</taxon>
        <taxon>Eumalacostraca</taxon>
        <taxon>Eucarida</taxon>
        <taxon>Decapoda</taxon>
        <taxon>Pleocyemata</taxon>
        <taxon>Caridea</taxon>
        <taxon>Atyoidea</taxon>
        <taxon>Atyidae</taxon>
        <taxon>Halocaridina</taxon>
    </lineage>
</organism>
<gene>
    <name evidence="4" type="ORF">SK128_015060</name>
</gene>
<dbReference type="GO" id="GO:0016485">
    <property type="term" value="P:protein processing"/>
    <property type="evidence" value="ECO:0007669"/>
    <property type="project" value="TreeGrafter"/>
</dbReference>
<dbReference type="Proteomes" id="UP001381693">
    <property type="component" value="Unassembled WGS sequence"/>
</dbReference>
<dbReference type="InterPro" id="IPR024079">
    <property type="entry name" value="MetalloPept_cat_dom_sf"/>
</dbReference>
<dbReference type="PANTHER" id="PTHR11733:SF240">
    <property type="entry name" value="GH14155P-RELATED"/>
    <property type="match status" value="1"/>
</dbReference>
<dbReference type="GO" id="GO:0005886">
    <property type="term" value="C:plasma membrane"/>
    <property type="evidence" value="ECO:0007669"/>
    <property type="project" value="TreeGrafter"/>
</dbReference>
<keyword evidence="2" id="KW-1133">Transmembrane helix</keyword>
<dbReference type="GO" id="GO:0004222">
    <property type="term" value="F:metalloendopeptidase activity"/>
    <property type="evidence" value="ECO:0007669"/>
    <property type="project" value="InterPro"/>
</dbReference>
<dbReference type="Gene3D" id="1.10.1380.10">
    <property type="entry name" value="Neutral endopeptidase , domain2"/>
    <property type="match status" value="1"/>
</dbReference>
<sequence length="291" mass="33561">MQGTVVKNNLWDDETCYRENEKNHVGEILVTVDHNPARHVTSLRGNTLRVSFILILGTILSVFFLTLRKSNEVTAEGSHYNYNSLPIKDRSRRQAGSCHVDMCLTKECIHAASEILQHMDTSVDPCEDFYQYTCGSWIKENKHKADLDELFYAVNHNTLPENVDSILSELLKQHIEIPEEMLDTKPYQNLFTFYESCIQVPELNNDMSEALEFLKTLKEFQIGRPFEPESWDLTKAVLELMRINGAPLLDVIIQSDVQKPEKYCINITPPRRYGLIPNLLGPKMRNPFVEE</sequence>
<dbReference type="PANTHER" id="PTHR11733">
    <property type="entry name" value="ZINC METALLOPROTEASE FAMILY M13 NEPRILYSIN-RELATED"/>
    <property type="match status" value="1"/>
</dbReference>